<accession>A0AAD7DEI1</accession>
<evidence type="ECO:0000313" key="2">
    <source>
        <dbReference type="Proteomes" id="UP001221757"/>
    </source>
</evidence>
<reference evidence="1" key="1">
    <citation type="submission" date="2023-03" db="EMBL/GenBank/DDBJ databases">
        <title>Massive genome expansion in bonnet fungi (Mycena s.s.) driven by repeated elements and novel gene families across ecological guilds.</title>
        <authorList>
            <consortium name="Lawrence Berkeley National Laboratory"/>
            <person name="Harder C.B."/>
            <person name="Miyauchi S."/>
            <person name="Viragh M."/>
            <person name="Kuo A."/>
            <person name="Thoen E."/>
            <person name="Andreopoulos B."/>
            <person name="Lu D."/>
            <person name="Skrede I."/>
            <person name="Drula E."/>
            <person name="Henrissat B."/>
            <person name="Morin E."/>
            <person name="Kohler A."/>
            <person name="Barry K."/>
            <person name="LaButti K."/>
            <person name="Morin E."/>
            <person name="Salamov A."/>
            <person name="Lipzen A."/>
            <person name="Mereny Z."/>
            <person name="Hegedus B."/>
            <person name="Baldrian P."/>
            <person name="Stursova M."/>
            <person name="Weitz H."/>
            <person name="Taylor A."/>
            <person name="Grigoriev I.V."/>
            <person name="Nagy L.G."/>
            <person name="Martin F."/>
            <person name="Kauserud H."/>
        </authorList>
    </citation>
    <scope>NUCLEOTIDE SEQUENCE</scope>
    <source>
        <strain evidence="1">CBHHK067</strain>
    </source>
</reference>
<proteinExistence type="predicted"/>
<evidence type="ECO:0000313" key="1">
    <source>
        <dbReference type="EMBL" id="KAJ7689798.1"/>
    </source>
</evidence>
<dbReference type="EMBL" id="JARKIE010000069">
    <property type="protein sequence ID" value="KAJ7689798.1"/>
    <property type="molecule type" value="Genomic_DNA"/>
</dbReference>
<protein>
    <submittedName>
        <fullName evidence="1">Uncharacterized protein</fullName>
    </submittedName>
</protein>
<organism evidence="1 2">
    <name type="scientific">Mycena rosella</name>
    <name type="common">Pink bonnet</name>
    <name type="synonym">Agaricus rosellus</name>
    <dbReference type="NCBI Taxonomy" id="1033263"/>
    <lineage>
        <taxon>Eukaryota</taxon>
        <taxon>Fungi</taxon>
        <taxon>Dikarya</taxon>
        <taxon>Basidiomycota</taxon>
        <taxon>Agaricomycotina</taxon>
        <taxon>Agaricomycetes</taxon>
        <taxon>Agaricomycetidae</taxon>
        <taxon>Agaricales</taxon>
        <taxon>Marasmiineae</taxon>
        <taxon>Mycenaceae</taxon>
        <taxon>Mycena</taxon>
    </lineage>
</organism>
<keyword evidence="2" id="KW-1185">Reference proteome</keyword>
<sequence length="199" mass="22758">MPNSALIHDLTDSAPPRLKRGLIEAHRKLSDYYYKSDASPYYLLAALLDPRIGYESLRRDFADEPDLLDSVDASVRHVRTRLDTLYPGKTTAPVVSIPAPPMASSSRVHFRTSPQKPNFTRLYQQFGRQPVDEIDTFIKLAQEDFENCDPIAWCSRDFIGLHETFWQYRRLSAETISTLMIVKQHLKSARTAIDELAAM</sequence>
<dbReference type="Proteomes" id="UP001221757">
    <property type="component" value="Unassembled WGS sequence"/>
</dbReference>
<comment type="caution">
    <text evidence="1">The sequence shown here is derived from an EMBL/GenBank/DDBJ whole genome shotgun (WGS) entry which is preliminary data.</text>
</comment>
<gene>
    <name evidence="1" type="ORF">B0H17DRAFT_1134739</name>
</gene>
<dbReference type="AlphaFoldDB" id="A0AAD7DEI1"/>
<name>A0AAD7DEI1_MYCRO</name>